<dbReference type="Proteomes" id="UP000256964">
    <property type="component" value="Unassembled WGS sequence"/>
</dbReference>
<reference evidence="1 2" key="1">
    <citation type="journal article" date="2018" name="Biotechnol. Biofuels">
        <title>Integrative visual omics of the white-rot fungus Polyporus brumalis exposes the biotechnological potential of its oxidative enzymes for delignifying raw plant biomass.</title>
        <authorList>
            <person name="Miyauchi S."/>
            <person name="Rancon A."/>
            <person name="Drula E."/>
            <person name="Hage H."/>
            <person name="Chaduli D."/>
            <person name="Favel A."/>
            <person name="Grisel S."/>
            <person name="Henrissat B."/>
            <person name="Herpoel-Gimbert I."/>
            <person name="Ruiz-Duenas F.J."/>
            <person name="Chevret D."/>
            <person name="Hainaut M."/>
            <person name="Lin J."/>
            <person name="Wang M."/>
            <person name="Pangilinan J."/>
            <person name="Lipzen A."/>
            <person name="Lesage-Meessen L."/>
            <person name="Navarro D."/>
            <person name="Riley R."/>
            <person name="Grigoriev I.V."/>
            <person name="Zhou S."/>
            <person name="Raouche S."/>
            <person name="Rosso M.N."/>
        </authorList>
    </citation>
    <scope>NUCLEOTIDE SEQUENCE [LARGE SCALE GENOMIC DNA]</scope>
    <source>
        <strain evidence="1 2">BRFM 1820</strain>
    </source>
</reference>
<sequence length="193" mass="20374">MNVLGNGTLAKVIHLHLKDEEEGGVVSVADNSEASSYPRAIRLLHLVADDLVSLVLPSMLLLSSPACDVHLTDHAFPSLPALILNVFCDTAVLATSALSPLFPAVTHQVAYGHVPTPIGACTVLRLDHARSPYYTPAHILSPVGRHQPGAYALLAQDPTPAPGFTRATNAHLASNPLPIASSSPQHLETRTRG</sequence>
<organism evidence="1 2">
    <name type="scientific">Lentinus brumalis</name>
    <dbReference type="NCBI Taxonomy" id="2498619"/>
    <lineage>
        <taxon>Eukaryota</taxon>
        <taxon>Fungi</taxon>
        <taxon>Dikarya</taxon>
        <taxon>Basidiomycota</taxon>
        <taxon>Agaricomycotina</taxon>
        <taxon>Agaricomycetes</taxon>
        <taxon>Polyporales</taxon>
        <taxon>Polyporaceae</taxon>
        <taxon>Lentinus</taxon>
    </lineage>
</organism>
<name>A0A371D3E7_9APHY</name>
<evidence type="ECO:0000313" key="1">
    <source>
        <dbReference type="EMBL" id="RDX47068.1"/>
    </source>
</evidence>
<accession>A0A371D3E7</accession>
<proteinExistence type="predicted"/>
<dbReference type="AlphaFoldDB" id="A0A371D3E7"/>
<dbReference type="EMBL" id="KZ857421">
    <property type="protein sequence ID" value="RDX47068.1"/>
    <property type="molecule type" value="Genomic_DNA"/>
</dbReference>
<gene>
    <name evidence="1" type="ORF">OH76DRAFT_1406231</name>
</gene>
<keyword evidence="2" id="KW-1185">Reference proteome</keyword>
<evidence type="ECO:0000313" key="2">
    <source>
        <dbReference type="Proteomes" id="UP000256964"/>
    </source>
</evidence>
<protein>
    <submittedName>
        <fullName evidence="1">Uncharacterized protein</fullName>
    </submittedName>
</protein>